<dbReference type="Gene3D" id="3.40.50.720">
    <property type="entry name" value="NAD(P)-binding Rossmann-like Domain"/>
    <property type="match status" value="1"/>
</dbReference>
<evidence type="ECO:0000256" key="1">
    <source>
        <dbReference type="ARBA" id="ARBA00023002"/>
    </source>
</evidence>
<dbReference type="SUPFAM" id="SSF51735">
    <property type="entry name" value="NAD(P)-binding Rossmann-fold domains"/>
    <property type="match status" value="1"/>
</dbReference>
<proteinExistence type="predicted"/>
<dbReference type="PANTHER" id="PTHR43157:SF31">
    <property type="entry name" value="PHOSPHATIDYLINOSITOL-GLYCAN BIOSYNTHESIS CLASS F PROTEIN"/>
    <property type="match status" value="1"/>
</dbReference>
<dbReference type="PRINTS" id="PR00081">
    <property type="entry name" value="GDHRDH"/>
</dbReference>
<name>A0ABR3FKY1_9AGAR</name>
<dbReference type="InterPro" id="IPR002347">
    <property type="entry name" value="SDR_fam"/>
</dbReference>
<dbReference type="Pfam" id="PF00106">
    <property type="entry name" value="adh_short"/>
    <property type="match status" value="1"/>
</dbReference>
<keyword evidence="1" id="KW-0560">Oxidoreductase</keyword>
<gene>
    <name evidence="2" type="ORF">V5O48_006140</name>
</gene>
<accession>A0ABR3FKY1</accession>
<sequence>MIVTLERFQEEQKGGMPPAVEGVSLRDQVVIVTGASTGIGYQAAKHFAIREPSRLILVCRTEEKGQAAVKRRFPELLSQRRQIHQVTIELKAETGFQNTETWTADLSSFASVRALKEKIDQLERLDILIENAGIFMWNYETTHDGWENTLQVNLLGPALHLVLHIPKLLKTAKNHSGNVPRVVIVTSDVHYWDTIPIHAIDAPNTLKFMSDEDNFNREKRYTETKTTFVRALQSHVDSVTCCAVNPGLCFTDISRRFTAEKAESYRKLEEELAFTAEEGSRQLVYAAIGHRDREEELKGGYVSFSKVQECSDFILSQDGQRLQKKLWVEVMEIVANVDGTTEEIIGSYLS</sequence>
<evidence type="ECO:0000313" key="3">
    <source>
        <dbReference type="Proteomes" id="UP001465976"/>
    </source>
</evidence>
<dbReference type="InterPro" id="IPR036291">
    <property type="entry name" value="NAD(P)-bd_dom_sf"/>
</dbReference>
<protein>
    <recommendedName>
        <fullName evidence="4">NAD(P)-binding protein</fullName>
    </recommendedName>
</protein>
<organism evidence="2 3">
    <name type="scientific">Marasmius crinis-equi</name>
    <dbReference type="NCBI Taxonomy" id="585013"/>
    <lineage>
        <taxon>Eukaryota</taxon>
        <taxon>Fungi</taxon>
        <taxon>Dikarya</taxon>
        <taxon>Basidiomycota</taxon>
        <taxon>Agaricomycotina</taxon>
        <taxon>Agaricomycetes</taxon>
        <taxon>Agaricomycetidae</taxon>
        <taxon>Agaricales</taxon>
        <taxon>Marasmiineae</taxon>
        <taxon>Marasmiaceae</taxon>
        <taxon>Marasmius</taxon>
    </lineage>
</organism>
<dbReference type="PANTHER" id="PTHR43157">
    <property type="entry name" value="PHOSPHATIDYLINOSITOL-GLYCAN BIOSYNTHESIS CLASS F PROTEIN-RELATED"/>
    <property type="match status" value="1"/>
</dbReference>
<keyword evidence="3" id="KW-1185">Reference proteome</keyword>
<comment type="caution">
    <text evidence="2">The sequence shown here is derived from an EMBL/GenBank/DDBJ whole genome shotgun (WGS) entry which is preliminary data.</text>
</comment>
<dbReference type="Proteomes" id="UP001465976">
    <property type="component" value="Unassembled WGS sequence"/>
</dbReference>
<evidence type="ECO:0000313" key="2">
    <source>
        <dbReference type="EMBL" id="KAL0575832.1"/>
    </source>
</evidence>
<evidence type="ECO:0008006" key="4">
    <source>
        <dbReference type="Google" id="ProtNLM"/>
    </source>
</evidence>
<reference evidence="2 3" key="1">
    <citation type="submission" date="2024-02" db="EMBL/GenBank/DDBJ databases">
        <title>A draft genome for the cacao thread blight pathogen Marasmius crinis-equi.</title>
        <authorList>
            <person name="Cohen S.P."/>
            <person name="Baruah I.K."/>
            <person name="Amoako-Attah I."/>
            <person name="Bukari Y."/>
            <person name="Meinhardt L.W."/>
            <person name="Bailey B.A."/>
        </authorList>
    </citation>
    <scope>NUCLEOTIDE SEQUENCE [LARGE SCALE GENOMIC DNA]</scope>
    <source>
        <strain evidence="2 3">GH-76</strain>
    </source>
</reference>
<dbReference type="EMBL" id="JBAHYK010000270">
    <property type="protein sequence ID" value="KAL0575832.1"/>
    <property type="molecule type" value="Genomic_DNA"/>
</dbReference>